<name>A0A5P9Q722_9MICO</name>
<evidence type="ECO:0000313" key="3">
    <source>
        <dbReference type="Proteomes" id="UP000326702"/>
    </source>
</evidence>
<evidence type="ECO:0000313" key="2">
    <source>
        <dbReference type="EMBL" id="QFU97218.1"/>
    </source>
</evidence>
<evidence type="ECO:0008006" key="4">
    <source>
        <dbReference type="Google" id="ProtNLM"/>
    </source>
</evidence>
<dbReference type="EMBL" id="CP045529">
    <property type="protein sequence ID" value="QFU97218.1"/>
    <property type="molecule type" value="Genomic_DNA"/>
</dbReference>
<dbReference type="SUPFAM" id="SSF55961">
    <property type="entry name" value="Bet v1-like"/>
    <property type="match status" value="1"/>
</dbReference>
<reference evidence="2 3" key="1">
    <citation type="submission" date="2019-10" db="EMBL/GenBank/DDBJ databases">
        <title>Genome sequence of Luteimicrobium xylanilyticum HY-24.</title>
        <authorList>
            <person name="Kim D.Y."/>
            <person name="Park H.-Y."/>
        </authorList>
    </citation>
    <scope>NUCLEOTIDE SEQUENCE [LARGE SCALE GENOMIC DNA]</scope>
    <source>
        <strain evidence="2 3">HY-24</strain>
    </source>
</reference>
<gene>
    <name evidence="2" type="ORF">KDY119_00712</name>
</gene>
<dbReference type="AlphaFoldDB" id="A0A5P9Q722"/>
<sequence>MQTGGVSSPGTGRAYSFVSRWALAAPREACWAVLADPELSWPRWWPGLRGRVVALTDDGARQGSRAALAFRTPFGRRLRLELEATTVEPPSSARFEVTGDLVGTGVVTVSDAGPGASVVVVHWDVRTARWWLDPVGPLSRPLAVWSHARVMRAGERGLAADLAGGRVSEDSGGDVAAAEGLQPDGAQSQGDRHQPSGGDAVVRVHGQRAEVVER</sequence>
<proteinExistence type="predicted"/>
<dbReference type="KEGG" id="lxl:KDY119_00712"/>
<accession>A0A5P9Q722</accession>
<dbReference type="Proteomes" id="UP000326702">
    <property type="component" value="Chromosome"/>
</dbReference>
<organism evidence="2 3">
    <name type="scientific">Luteimicrobium xylanilyticum</name>
    <dbReference type="NCBI Taxonomy" id="1133546"/>
    <lineage>
        <taxon>Bacteria</taxon>
        <taxon>Bacillati</taxon>
        <taxon>Actinomycetota</taxon>
        <taxon>Actinomycetes</taxon>
        <taxon>Micrococcales</taxon>
        <taxon>Luteimicrobium</taxon>
    </lineage>
</organism>
<evidence type="ECO:0000256" key="1">
    <source>
        <dbReference type="SAM" id="MobiDB-lite"/>
    </source>
</evidence>
<dbReference type="Gene3D" id="3.30.530.20">
    <property type="match status" value="1"/>
</dbReference>
<feature type="region of interest" description="Disordered" evidence="1">
    <location>
        <begin position="166"/>
        <end position="199"/>
    </location>
</feature>
<protein>
    <recommendedName>
        <fullName evidence="4">Polyketide cyclase / dehydrase and lipid transport</fullName>
    </recommendedName>
</protein>
<keyword evidence="3" id="KW-1185">Reference proteome</keyword>
<dbReference type="InterPro" id="IPR023393">
    <property type="entry name" value="START-like_dom_sf"/>
</dbReference>